<evidence type="ECO:0000313" key="3">
    <source>
        <dbReference type="Proteomes" id="UP000824998"/>
    </source>
</evidence>
<comment type="caution">
    <text evidence="2">The sequence shown here is derived from an EMBL/GenBank/DDBJ whole genome shotgun (WGS) entry which is preliminary data.</text>
</comment>
<dbReference type="Gene3D" id="3.40.50.790">
    <property type="match status" value="1"/>
</dbReference>
<name>A0A9P8C689_9HELO</name>
<dbReference type="OrthoDB" id="10251727at2759"/>
<dbReference type="InterPro" id="IPR028364">
    <property type="entry name" value="Ribosomal_uL1/biogenesis"/>
</dbReference>
<gene>
    <name evidence="2" type="ORF">BJ875DRAFT_483666</name>
</gene>
<feature type="compositionally biased region" description="Basic and acidic residues" evidence="1">
    <location>
        <begin position="398"/>
        <end position="414"/>
    </location>
</feature>
<dbReference type="InterPro" id="IPR016095">
    <property type="entry name" value="Ribosomal_uL1_3-a/b-sand"/>
</dbReference>
<accession>A0A9P8C689</accession>
<keyword evidence="2" id="KW-0687">Ribonucleoprotein</keyword>
<evidence type="ECO:0000256" key="1">
    <source>
        <dbReference type="SAM" id="MobiDB-lite"/>
    </source>
</evidence>
<dbReference type="Proteomes" id="UP000824998">
    <property type="component" value="Unassembled WGS sequence"/>
</dbReference>
<dbReference type="GO" id="GO:0005840">
    <property type="term" value="C:ribosome"/>
    <property type="evidence" value="ECO:0007669"/>
    <property type="project" value="UniProtKB-KW"/>
</dbReference>
<proteinExistence type="predicted"/>
<organism evidence="2 3">
    <name type="scientific">Amylocarpus encephaloides</name>
    <dbReference type="NCBI Taxonomy" id="45428"/>
    <lineage>
        <taxon>Eukaryota</taxon>
        <taxon>Fungi</taxon>
        <taxon>Dikarya</taxon>
        <taxon>Ascomycota</taxon>
        <taxon>Pezizomycotina</taxon>
        <taxon>Leotiomycetes</taxon>
        <taxon>Helotiales</taxon>
        <taxon>Helotiales incertae sedis</taxon>
        <taxon>Amylocarpus</taxon>
    </lineage>
</organism>
<keyword evidence="2" id="KW-0689">Ribosomal protein</keyword>
<sequence length="429" mass="47018">MAASAEYFLVANKRALSSPSTQQQQSSTINLMATPAISLTKKVESGSPYQLSQEQVLKASTALLGHIKGSAKETASSAGKKDLLADVDDEEKAQLVWLLLSTKKHIAGKTSLKPKKIAIPHSINTSENGKICLIVADPQRTYKDIVASPAFPSALAGRISKVVGLQKILKKHKTYEAQRKLKAEHDIFLADDRIITFLPKALGKTFYGSTTKRPLPITLSQPQPKTVAKRTAHAGGKEQRTPATPQQAAKEIEAALSSTLLNLSPSVSTSIKVGYSNWDPKKLAENVEAASNALIQNFVAKKWRGVKSIQIKGERTATLPIWLADELWEDENDVLNEQEAEQIAQANVGKKRKAVQAVKEDVKDETKQKVKSTKKQKLIESKDDALDREIALRKEKLKKQKEEAAKDAVDEVPKPSKSKRVKQSKGEAK</sequence>
<feature type="compositionally biased region" description="Polar residues" evidence="1">
    <location>
        <begin position="213"/>
        <end position="224"/>
    </location>
</feature>
<keyword evidence="3" id="KW-1185">Reference proteome</keyword>
<feature type="region of interest" description="Disordered" evidence="1">
    <location>
        <begin position="213"/>
        <end position="246"/>
    </location>
</feature>
<dbReference type="SUPFAM" id="SSF56808">
    <property type="entry name" value="Ribosomal protein L1"/>
    <property type="match status" value="1"/>
</dbReference>
<dbReference type="CDD" id="cd00403">
    <property type="entry name" value="Ribosomal_L1"/>
    <property type="match status" value="1"/>
</dbReference>
<dbReference type="EMBL" id="MU251445">
    <property type="protein sequence ID" value="KAG9234987.1"/>
    <property type="molecule type" value="Genomic_DNA"/>
</dbReference>
<evidence type="ECO:0000313" key="2">
    <source>
        <dbReference type="EMBL" id="KAG9234987.1"/>
    </source>
</evidence>
<protein>
    <submittedName>
        <fullName evidence="2">Ribosomal protein L1p/L10e family-domain-containing protein</fullName>
    </submittedName>
</protein>
<dbReference type="AlphaFoldDB" id="A0A9P8C689"/>
<dbReference type="InterPro" id="IPR023674">
    <property type="entry name" value="Ribosomal_uL1-like"/>
</dbReference>
<dbReference type="Pfam" id="PF00687">
    <property type="entry name" value="Ribosomal_L1"/>
    <property type="match status" value="1"/>
</dbReference>
<feature type="region of interest" description="Disordered" evidence="1">
    <location>
        <begin position="398"/>
        <end position="429"/>
    </location>
</feature>
<reference evidence="2" key="1">
    <citation type="journal article" date="2021" name="IMA Fungus">
        <title>Genomic characterization of three marine fungi, including Emericellopsis atlantica sp. nov. with signatures of a generalist lifestyle and marine biomass degradation.</title>
        <authorList>
            <person name="Hagestad O.C."/>
            <person name="Hou L."/>
            <person name="Andersen J.H."/>
            <person name="Hansen E.H."/>
            <person name="Altermark B."/>
            <person name="Li C."/>
            <person name="Kuhnert E."/>
            <person name="Cox R.J."/>
            <person name="Crous P.W."/>
            <person name="Spatafora J.W."/>
            <person name="Lail K."/>
            <person name="Amirebrahimi M."/>
            <person name="Lipzen A."/>
            <person name="Pangilinan J."/>
            <person name="Andreopoulos W."/>
            <person name="Hayes R.D."/>
            <person name="Ng V."/>
            <person name="Grigoriev I.V."/>
            <person name="Jackson S.A."/>
            <person name="Sutton T.D.S."/>
            <person name="Dobson A.D.W."/>
            <person name="Rama T."/>
        </authorList>
    </citation>
    <scope>NUCLEOTIDE SEQUENCE</scope>
    <source>
        <strain evidence="2">TRa018bII</strain>
    </source>
</reference>